<comment type="caution">
    <text evidence="6">The sequence shown here is derived from an EMBL/GenBank/DDBJ whole genome shotgun (WGS) entry which is preliminary data.</text>
</comment>
<proteinExistence type="predicted"/>
<evidence type="ECO:0000256" key="2">
    <source>
        <dbReference type="ARBA" id="ARBA00022630"/>
    </source>
</evidence>
<dbReference type="OrthoDB" id="3178130at2"/>
<dbReference type="Pfam" id="PF00890">
    <property type="entry name" value="FAD_binding_2"/>
    <property type="match status" value="1"/>
</dbReference>
<dbReference type="Gene3D" id="3.50.50.60">
    <property type="entry name" value="FAD/NAD(P)-binding domain"/>
    <property type="match status" value="1"/>
</dbReference>
<feature type="domain" description="FAD-dependent oxidoreductase 2 FAD-binding" evidence="5">
    <location>
        <begin position="7"/>
        <end position="411"/>
    </location>
</feature>
<sequence length="439" mass="45550">MIILDPDVVVAGGGIAGLSAAIAAGRAGASVLVVEAAPKALRGGNARHARNLRLMHAAPTDLMPGAYDEAEFLADLGRVTEGETDRAVALRLIRASADIPDWLAGCGVAFQRPGGSLPPSRKTAYFLGGGKAVINALYQEAARLGVTVWHAAELVGLTGGRDLAIDIHRADQRYTLRPGALVAAAGGHQADIDWLKRDFGPAAERFAIRGTPFDTGRVLRRLLEAGARPAGVPGRGHLVAVDARGPRFDGGIVTRVEAIPFGLVIDRTGNRLDDEAADRARTHFAKWGRLLAERGDAVLILDADGERRAPVPALEPIRAAALDELAAKVGLPPEALKAAATAFNAKGSAARIATPPFAAIPMCPGLTFTHFGVAVDEAMRVRMPDGEGAANLFAAGAIMAACVLGRGYLAGLGLTIAIASGRLAGEAAAQYVRSRDART</sequence>
<gene>
    <name evidence="6" type="primary">tcuA</name>
    <name evidence="6" type="ORF">F1193_15670</name>
</gene>
<organism evidence="6 7">
    <name type="scientific">Blastochloris sulfoviridis</name>
    <dbReference type="NCBI Taxonomy" id="50712"/>
    <lineage>
        <taxon>Bacteria</taxon>
        <taxon>Pseudomonadati</taxon>
        <taxon>Pseudomonadota</taxon>
        <taxon>Alphaproteobacteria</taxon>
        <taxon>Hyphomicrobiales</taxon>
        <taxon>Blastochloridaceae</taxon>
        <taxon>Blastochloris</taxon>
    </lineage>
</organism>
<dbReference type="RefSeq" id="WP_150098743.1">
    <property type="nucleotide sequence ID" value="NZ_VWPL01000044.1"/>
</dbReference>
<evidence type="ECO:0000256" key="3">
    <source>
        <dbReference type="ARBA" id="ARBA00022827"/>
    </source>
</evidence>
<comment type="cofactor">
    <cofactor evidence="1">
        <name>FAD</name>
        <dbReference type="ChEBI" id="CHEBI:57692"/>
    </cofactor>
</comment>
<name>A0A5M6HKB2_9HYPH</name>
<accession>A0A5M6HKB2</accession>
<protein>
    <submittedName>
        <fullName evidence="6">FAD-dependent tricarballylate dehydrogenase TcuA</fullName>
    </submittedName>
</protein>
<keyword evidence="4" id="KW-0560">Oxidoreductase</keyword>
<dbReference type="PANTHER" id="PTHR43400">
    <property type="entry name" value="FUMARATE REDUCTASE"/>
    <property type="match status" value="1"/>
</dbReference>
<dbReference type="Proteomes" id="UP000323886">
    <property type="component" value="Unassembled WGS sequence"/>
</dbReference>
<keyword evidence="7" id="KW-1185">Reference proteome</keyword>
<dbReference type="InterPro" id="IPR003953">
    <property type="entry name" value="FAD-dep_OxRdtase_2_FAD-bd"/>
</dbReference>
<dbReference type="SUPFAM" id="SSF51905">
    <property type="entry name" value="FAD/NAD(P)-binding domain"/>
    <property type="match status" value="1"/>
</dbReference>
<dbReference type="PANTHER" id="PTHR43400:SF7">
    <property type="entry name" value="FAD-DEPENDENT OXIDOREDUCTASE 2 FAD BINDING DOMAIN-CONTAINING PROTEIN"/>
    <property type="match status" value="1"/>
</dbReference>
<dbReference type="InterPro" id="IPR027477">
    <property type="entry name" value="Succ_DH/fumarate_Rdtase_cat_sf"/>
</dbReference>
<dbReference type="Gene3D" id="3.90.700.10">
    <property type="entry name" value="Succinate dehydrogenase/fumarate reductase flavoprotein, catalytic domain"/>
    <property type="match status" value="1"/>
</dbReference>
<evidence type="ECO:0000256" key="1">
    <source>
        <dbReference type="ARBA" id="ARBA00001974"/>
    </source>
</evidence>
<dbReference type="InterPro" id="IPR012831">
    <property type="entry name" value="CobZ"/>
</dbReference>
<dbReference type="EMBL" id="VWPL01000044">
    <property type="protein sequence ID" value="KAA5596264.1"/>
    <property type="molecule type" value="Genomic_DNA"/>
</dbReference>
<evidence type="ECO:0000259" key="5">
    <source>
        <dbReference type="Pfam" id="PF00890"/>
    </source>
</evidence>
<dbReference type="NCBIfam" id="TIGR02485">
    <property type="entry name" value="CobZ_N-term"/>
    <property type="match status" value="1"/>
</dbReference>
<evidence type="ECO:0000313" key="6">
    <source>
        <dbReference type="EMBL" id="KAA5596264.1"/>
    </source>
</evidence>
<evidence type="ECO:0000256" key="4">
    <source>
        <dbReference type="ARBA" id="ARBA00023002"/>
    </source>
</evidence>
<keyword evidence="2" id="KW-0285">Flavoprotein</keyword>
<evidence type="ECO:0000313" key="7">
    <source>
        <dbReference type="Proteomes" id="UP000323886"/>
    </source>
</evidence>
<dbReference type="InterPro" id="IPR036188">
    <property type="entry name" value="FAD/NAD-bd_sf"/>
</dbReference>
<dbReference type="SUPFAM" id="SSF56425">
    <property type="entry name" value="Succinate dehydrogenase/fumarate reductase flavoprotein, catalytic domain"/>
    <property type="match status" value="1"/>
</dbReference>
<dbReference type="AlphaFoldDB" id="A0A5M6HKB2"/>
<dbReference type="GO" id="GO:0016491">
    <property type="term" value="F:oxidoreductase activity"/>
    <property type="evidence" value="ECO:0007669"/>
    <property type="project" value="UniProtKB-KW"/>
</dbReference>
<reference evidence="6 7" key="1">
    <citation type="submission" date="2019-09" db="EMBL/GenBank/DDBJ databases">
        <title>Draft Whole-Genome sequence of Blastochloris sulfoviridis DSM 729.</title>
        <authorList>
            <person name="Meyer T.E."/>
            <person name="Kyndt J.A."/>
        </authorList>
    </citation>
    <scope>NUCLEOTIDE SEQUENCE [LARGE SCALE GENOMIC DNA]</scope>
    <source>
        <strain evidence="6 7">DSM 729</strain>
    </source>
</reference>
<dbReference type="InterPro" id="IPR050315">
    <property type="entry name" value="FAD-oxidoreductase_2"/>
</dbReference>
<keyword evidence="3" id="KW-0274">FAD</keyword>